<protein>
    <recommendedName>
        <fullName evidence="6">Chromosome partition protein Smc</fullName>
    </recommendedName>
</protein>
<feature type="coiled-coil region" evidence="6">
    <location>
        <begin position="170"/>
        <end position="197"/>
    </location>
</feature>
<reference evidence="9" key="1">
    <citation type="submission" date="2014-03" db="EMBL/GenBank/DDBJ databases">
        <authorList>
            <person name="Genoscope - CEA"/>
        </authorList>
    </citation>
    <scope>NUCLEOTIDE SEQUENCE [LARGE SCALE GENOMIC DNA]</scope>
    <source>
        <strain evidence="9">CF27</strain>
    </source>
</reference>
<comment type="function">
    <text evidence="6">Required for chromosome condensation and partitioning.</text>
</comment>
<reference evidence="9" key="2">
    <citation type="submission" date="2014-07" db="EMBL/GenBank/DDBJ databases">
        <title>Initial genome analysis of the psychrotolerant acidophile Acidithiobacillus ferrivorans CF27: insights into iron and sulfur oxidation pathways and into biofilm formation.</title>
        <authorList>
            <person name="Talla E."/>
            <person name="Hedrich S."/>
            <person name="Mangenot S."/>
            <person name="Ji B."/>
            <person name="Johnson D.B."/>
            <person name="Barbe V."/>
            <person name="Bonnefoy V."/>
        </authorList>
    </citation>
    <scope>NUCLEOTIDE SEQUENCE [LARGE SCALE GENOMIC DNA]</scope>
    <source>
        <strain evidence="9">CF27</strain>
    </source>
</reference>
<evidence type="ECO:0000256" key="3">
    <source>
        <dbReference type="ARBA" id="ARBA00022840"/>
    </source>
</evidence>
<dbReference type="CDD" id="cd03278">
    <property type="entry name" value="ABC_SMC_barmotin"/>
    <property type="match status" value="1"/>
</dbReference>
<dbReference type="NCBIfam" id="TIGR02168">
    <property type="entry name" value="SMC_prok_B"/>
    <property type="match status" value="1"/>
</dbReference>
<keyword evidence="11" id="KW-1185">Reference proteome</keyword>
<evidence type="ECO:0000256" key="6">
    <source>
        <dbReference type="HAMAP-Rule" id="MF_01894"/>
    </source>
</evidence>
<dbReference type="Proteomes" id="UP000193925">
    <property type="component" value="Chromosome AFERRI"/>
</dbReference>
<dbReference type="SUPFAM" id="SSF57997">
    <property type="entry name" value="Tropomyosin"/>
    <property type="match status" value="1"/>
</dbReference>
<dbReference type="HAMAP" id="MF_01894">
    <property type="entry name" value="Smc_prok"/>
    <property type="match status" value="1"/>
</dbReference>
<evidence type="ECO:0000259" key="8">
    <source>
        <dbReference type="Pfam" id="PF02463"/>
    </source>
</evidence>
<dbReference type="SUPFAM" id="SSF90257">
    <property type="entry name" value="Myosin rod fragments"/>
    <property type="match status" value="1"/>
</dbReference>
<evidence type="ECO:0000256" key="2">
    <source>
        <dbReference type="ARBA" id="ARBA00022741"/>
    </source>
</evidence>
<dbReference type="GO" id="GO:0005737">
    <property type="term" value="C:cytoplasm"/>
    <property type="evidence" value="ECO:0007669"/>
    <property type="project" value="UniProtKB-SubCell"/>
</dbReference>
<comment type="subunit">
    <text evidence="6">Homodimer.</text>
</comment>
<dbReference type="GO" id="GO:0006260">
    <property type="term" value="P:DNA replication"/>
    <property type="evidence" value="ECO:0007669"/>
    <property type="project" value="UniProtKB-UniRule"/>
</dbReference>
<organism evidence="9">
    <name type="scientific">Acidithiobacillus ferrivorans</name>
    <dbReference type="NCBI Taxonomy" id="160808"/>
    <lineage>
        <taxon>Bacteria</taxon>
        <taxon>Pseudomonadati</taxon>
        <taxon>Pseudomonadota</taxon>
        <taxon>Acidithiobacillia</taxon>
        <taxon>Acidithiobacillales</taxon>
        <taxon>Acidithiobacillaceae</taxon>
        <taxon>Acidithiobacillus</taxon>
    </lineage>
</organism>
<feature type="coiled-coil region" evidence="6">
    <location>
        <begin position="655"/>
        <end position="689"/>
    </location>
</feature>
<dbReference type="SUPFAM" id="SSF52540">
    <property type="entry name" value="P-loop containing nucleoside triphosphate hydrolases"/>
    <property type="match status" value="1"/>
</dbReference>
<dbReference type="GO" id="GO:0007059">
    <property type="term" value="P:chromosome segregation"/>
    <property type="evidence" value="ECO:0007669"/>
    <property type="project" value="UniProtKB-UniRule"/>
</dbReference>
<gene>
    <name evidence="6 9" type="primary">smc</name>
    <name evidence="10" type="ORF">AFERRI_10285</name>
    <name evidence="9" type="ORF">AFERRI_400008</name>
</gene>
<dbReference type="GO" id="GO:0005524">
    <property type="term" value="F:ATP binding"/>
    <property type="evidence" value="ECO:0007669"/>
    <property type="project" value="UniProtKB-UniRule"/>
</dbReference>
<evidence type="ECO:0000313" key="10">
    <source>
        <dbReference type="EMBL" id="SMH64252.1"/>
    </source>
</evidence>
<dbReference type="AlphaFoldDB" id="A0A060UNK0"/>
<evidence type="ECO:0000256" key="5">
    <source>
        <dbReference type="ARBA" id="ARBA00023125"/>
    </source>
</evidence>
<feature type="coiled-coil region" evidence="6">
    <location>
        <begin position="767"/>
        <end position="913"/>
    </location>
</feature>
<dbReference type="RefSeq" id="WP_035192648.1">
    <property type="nucleotide sequence ID" value="NZ_CCCS020000035.1"/>
</dbReference>
<dbReference type="Gene3D" id="3.40.50.300">
    <property type="entry name" value="P-loop containing nucleotide triphosphate hydrolases"/>
    <property type="match status" value="2"/>
</dbReference>
<sequence length="1150" mass="128164">MRLSAIILQGFKSFRENTRIQFDANPVVIVGPNGCGKSNTVDALRWVLGESSARQLRSGVLSDVISNGGDSRPAAPMAMVELRFDNSDGAAPGAFADVAEISVKRSLDRKGDGHYRINGARCRRRDVGDLFLGTGLGGNAYAIVEQGTIGRIIEARPDDLRAILEEAGGISRYKERRRETTQRIAETREHLQRLRDIHGEMDGQWQRLQRQAQAAQKLRALRVDERQWQWWGATLRVELLETEQQQTAVRRAALQASYQQEERHLIAAAQSLDQLRVEERHGHDAIAVAQGELYEVQARQSDVMHRLREQQTAIQRCQSGVDQQRAQLQKIQFEQARQTESESQRQQRLQKLAADQHALTEEEERARRGRQEAERALEKQDQERQQQQQALAELRRKRDVTTAQIRELEPRLRDIERRLQQQIAEAPSDRPALAALEARCESGEMSLKEAATALLGQRDALEAAQAQATALREPRDTAQARVQECEARQKALESLLQRLQKPAANNDTANTRLVDQIRVLPGWERAVEGVLRGRLHAAVMEGDSAVTQDTVLWKSAALPPDLPQDALVQALERPETLDLGLSDWLWGLRMAPDLACALGQRQQLQAGEAWITPQGVLVHRSGMEYPENENGASLLQCRRELAENSESFRQAQAALTVAHMALTAAEQQVQALQEQVKAADSRCQALSRQYAQDRESLVGLRSRVEAEERQRTERVAESGRLGNERAILESRMQGLHQDLAIDERGWQDLEQSVQNAQRMTDGLRRRAGELRAAYGRLRDERQSLEVQQQRLQAESEAAVARAVDLQQQRDHFAMTAAQGDEELARLQTELPEMEAAREAVAGLRAERNAQLLALQSAAQSAEQQIRQQESQRHRLEERLRVLQQSGAAADQQLAGLQARLEEYQQRAALLAQDLGGDPGPCPDGSLCEENIARISTAIARLGNVNLAAEEELQELEGRRGNLLSQVEDVESALQSLEEAMAAMDQETTARFRDTLDKVNQALQELFATLFGGGQAQLSLVGEDLLDAGLVLRAQPPGKRNASLQQLSGGEKALTAIALVFALFRLNPAPFCVLDEVDAPLDDANVGRFCHLVQKMAAQTQFLIVTHRSLTMQVAEQLVGVTMTEPGISRIVRVEVADTLAQAARREETAP</sequence>
<dbReference type="InterPro" id="IPR003395">
    <property type="entry name" value="RecF/RecN/SMC_N"/>
</dbReference>
<comment type="domain">
    <text evidence="6">Contains large globular domains required for ATP hydrolysis at each terminus and a third globular domain forming a flexible hinge near the middle of the molecule. These domains are separated by coiled-coil structures.</text>
</comment>
<reference evidence="10 11" key="3">
    <citation type="submission" date="2017-03" db="EMBL/GenBank/DDBJ databases">
        <authorList>
            <person name="Regsiter A."/>
            <person name="William W."/>
        </authorList>
    </citation>
    <scope>NUCLEOTIDE SEQUENCE [LARGE SCALE GENOMIC DNA]</scope>
    <source>
        <strain evidence="10">PRJEB5721</strain>
    </source>
</reference>
<feature type="region of interest" description="Disordered" evidence="7">
    <location>
        <begin position="352"/>
        <end position="398"/>
    </location>
</feature>
<dbReference type="EMBL" id="CCCS020000035">
    <property type="protein sequence ID" value="CDQ10227.1"/>
    <property type="molecule type" value="Genomic_DNA"/>
</dbReference>
<accession>A0A060UNK0</accession>
<feature type="domain" description="RecF/RecN/SMC N-terminal" evidence="8">
    <location>
        <begin position="3"/>
        <end position="1128"/>
    </location>
</feature>
<evidence type="ECO:0000256" key="7">
    <source>
        <dbReference type="SAM" id="MobiDB-lite"/>
    </source>
</evidence>
<feature type="compositionally biased region" description="Basic and acidic residues" evidence="7">
    <location>
        <begin position="358"/>
        <end position="384"/>
    </location>
</feature>
<dbReference type="PANTHER" id="PTHR43977">
    <property type="entry name" value="STRUCTURAL MAINTENANCE OF CHROMOSOMES PROTEIN 3"/>
    <property type="match status" value="1"/>
</dbReference>
<feature type="coiled-coil region" evidence="6">
    <location>
        <begin position="938"/>
        <end position="986"/>
    </location>
</feature>
<keyword evidence="4 6" id="KW-0175">Coiled coil</keyword>
<evidence type="ECO:0000256" key="4">
    <source>
        <dbReference type="ARBA" id="ARBA00023054"/>
    </source>
</evidence>
<comment type="subcellular location">
    <subcellularLocation>
        <location evidence="6">Cytoplasm</location>
    </subcellularLocation>
</comment>
<dbReference type="InterPro" id="IPR024704">
    <property type="entry name" value="SMC"/>
</dbReference>
<dbReference type="PIRSF" id="PIRSF005719">
    <property type="entry name" value="SMC"/>
    <property type="match status" value="1"/>
</dbReference>
<keyword evidence="1 6" id="KW-0963">Cytoplasm</keyword>
<evidence type="ECO:0000313" key="11">
    <source>
        <dbReference type="Proteomes" id="UP000193925"/>
    </source>
</evidence>
<dbReference type="InterPro" id="IPR011890">
    <property type="entry name" value="SMC_prok"/>
</dbReference>
<keyword evidence="2 6" id="KW-0547">Nucleotide-binding</keyword>
<dbReference type="InterPro" id="IPR027417">
    <property type="entry name" value="P-loop_NTPase"/>
</dbReference>
<dbReference type="Pfam" id="PF02463">
    <property type="entry name" value="SMC_N"/>
    <property type="match status" value="1"/>
</dbReference>
<feature type="binding site" evidence="6">
    <location>
        <begin position="32"/>
        <end position="39"/>
    </location>
    <ligand>
        <name>ATP</name>
        <dbReference type="ChEBI" id="CHEBI:30616"/>
    </ligand>
</feature>
<dbReference type="GO" id="GO:0016887">
    <property type="term" value="F:ATP hydrolysis activity"/>
    <property type="evidence" value="ECO:0007669"/>
    <property type="project" value="InterPro"/>
</dbReference>
<keyword evidence="5 6" id="KW-0238">DNA-binding</keyword>
<keyword evidence="3 6" id="KW-0067">ATP-binding</keyword>
<dbReference type="EMBL" id="LT841305">
    <property type="protein sequence ID" value="SMH64252.1"/>
    <property type="molecule type" value="Genomic_DNA"/>
</dbReference>
<name>A0A060UNK0_9PROT</name>
<evidence type="ECO:0000313" key="9">
    <source>
        <dbReference type="EMBL" id="CDQ10227.1"/>
    </source>
</evidence>
<proteinExistence type="inferred from homology"/>
<comment type="similarity">
    <text evidence="6">Belongs to the SMC family.</text>
</comment>
<dbReference type="GO" id="GO:0007062">
    <property type="term" value="P:sister chromatid cohesion"/>
    <property type="evidence" value="ECO:0007669"/>
    <property type="project" value="InterPro"/>
</dbReference>
<evidence type="ECO:0000256" key="1">
    <source>
        <dbReference type="ARBA" id="ARBA00022490"/>
    </source>
</evidence>
<dbReference type="GO" id="GO:0030261">
    <property type="term" value="P:chromosome condensation"/>
    <property type="evidence" value="ECO:0007669"/>
    <property type="project" value="InterPro"/>
</dbReference>
<dbReference type="GO" id="GO:0003677">
    <property type="term" value="F:DNA binding"/>
    <property type="evidence" value="ECO:0007669"/>
    <property type="project" value="UniProtKB-UniRule"/>
</dbReference>